<accession>A0A2N7VGW6</accession>
<keyword evidence="2" id="KW-1185">Reference proteome</keyword>
<dbReference type="InterPro" id="IPR021087">
    <property type="entry name" value="Uncharacterised_PixA/AidA"/>
</dbReference>
<organism evidence="1 2">
    <name type="scientific">Trinickia dabaoshanensis</name>
    <dbReference type="NCBI Taxonomy" id="564714"/>
    <lineage>
        <taxon>Bacteria</taxon>
        <taxon>Pseudomonadati</taxon>
        <taxon>Pseudomonadota</taxon>
        <taxon>Betaproteobacteria</taxon>
        <taxon>Burkholderiales</taxon>
        <taxon>Burkholderiaceae</taxon>
        <taxon>Trinickia</taxon>
    </lineage>
</organism>
<evidence type="ECO:0000313" key="1">
    <source>
        <dbReference type="EMBL" id="PMS16400.1"/>
    </source>
</evidence>
<protein>
    <submittedName>
        <fullName evidence="1">DNA-directed RNA polymerase subunit beta</fullName>
    </submittedName>
</protein>
<evidence type="ECO:0000313" key="2">
    <source>
        <dbReference type="Proteomes" id="UP000235616"/>
    </source>
</evidence>
<dbReference type="EMBL" id="PNYA01000025">
    <property type="protein sequence ID" value="PMS16400.1"/>
    <property type="molecule type" value="Genomic_DNA"/>
</dbReference>
<dbReference type="OrthoDB" id="8705346at2"/>
<dbReference type="AlphaFoldDB" id="A0A2N7VGW6"/>
<reference evidence="1 2" key="1">
    <citation type="submission" date="2018-01" db="EMBL/GenBank/DDBJ databases">
        <title>Whole genome analyses suggest that Burkholderia sensu lato contains two further novel genera in the rhizoxinica-symbiotica group Mycetohabitans gen. nov., and Trinickia gen. nov.: implications for the evolution of diazotrophy and nodulation in the Burkholderiaceae.</title>
        <authorList>
            <person name="Estrada-de los Santos P."/>
            <person name="Palmer M."/>
            <person name="Chavez-Ramirez B."/>
            <person name="Beukes C."/>
            <person name="Steenkamp E.T."/>
            <person name="Hirsch A.M."/>
            <person name="Manyaka P."/>
            <person name="Maluk M."/>
            <person name="Lafos M."/>
            <person name="Crook M."/>
            <person name="Gross E."/>
            <person name="Simon M.F."/>
            <person name="Bueno dos Reis Junior F."/>
            <person name="Poole P.S."/>
            <person name="Venter S.N."/>
            <person name="James E.K."/>
        </authorList>
    </citation>
    <scope>NUCLEOTIDE SEQUENCE [LARGE SCALE GENOMIC DNA]</scope>
    <source>
        <strain evidence="1 2">GIMN1.004</strain>
    </source>
</reference>
<name>A0A2N7VGW6_9BURK</name>
<dbReference type="Proteomes" id="UP000235616">
    <property type="component" value="Unassembled WGS sequence"/>
</dbReference>
<keyword evidence="1" id="KW-0804">Transcription</keyword>
<proteinExistence type="predicted"/>
<dbReference type="InterPro" id="IPR038712">
    <property type="entry name" value="PixA-like_sf"/>
</dbReference>
<dbReference type="GO" id="GO:0000428">
    <property type="term" value="C:DNA-directed RNA polymerase complex"/>
    <property type="evidence" value="ECO:0007669"/>
    <property type="project" value="UniProtKB-KW"/>
</dbReference>
<gene>
    <name evidence="1" type="ORF">C0Z18_23910</name>
</gene>
<dbReference type="Pfam" id="PF12306">
    <property type="entry name" value="PixA"/>
    <property type="match status" value="1"/>
</dbReference>
<comment type="caution">
    <text evidence="1">The sequence shown here is derived from an EMBL/GenBank/DDBJ whole genome shotgun (WGS) entry which is preliminary data.</text>
</comment>
<dbReference type="Gene3D" id="2.60.40.3910">
    <property type="entry name" value="Inclusion body protein"/>
    <property type="match status" value="1"/>
</dbReference>
<sequence>MAEVTLSASSQDINILVVIDTEYIKAAYPNGSKDQNNPTGISHDHQFMLCTGARSIIRGQGTGDLEFSAYPGDRVLFTGVSIYDNSDDAVIVYNIRHFQGDQVFNQFSTDTVVRNGAVQPNPDSPSRNGLPPLQKALTFATFGSTVRQSGREGFGVSFGLYTLVGGQKQDLFGYYWWDPYITVPA</sequence>
<dbReference type="RefSeq" id="WP_102647987.1">
    <property type="nucleotide sequence ID" value="NZ_PNYA01000025.1"/>
</dbReference>
<keyword evidence="1" id="KW-0240">DNA-directed RNA polymerase</keyword>